<protein>
    <recommendedName>
        <fullName evidence="7">AMP-dependent synthetase/ligase domain-containing protein</fullName>
    </recommendedName>
</protein>
<dbReference type="InterPro" id="IPR025110">
    <property type="entry name" value="AMP-bd_C"/>
</dbReference>
<dbReference type="Proteomes" id="UP000184356">
    <property type="component" value="Unassembled WGS sequence"/>
</dbReference>
<dbReference type="GO" id="GO:0050218">
    <property type="term" value="F:propionate-CoA ligase activity"/>
    <property type="evidence" value="ECO:0007669"/>
    <property type="project" value="TreeGrafter"/>
</dbReference>
<dbReference type="Gene3D" id="3.30.300.30">
    <property type="match status" value="1"/>
</dbReference>
<dbReference type="Gene3D" id="3.40.50.12780">
    <property type="entry name" value="N-terminal domain of ligase-like"/>
    <property type="match status" value="1"/>
</dbReference>
<organism evidence="5 6">
    <name type="scientific">Aspergillus sydowii CBS 593.65</name>
    <dbReference type="NCBI Taxonomy" id="1036612"/>
    <lineage>
        <taxon>Eukaryota</taxon>
        <taxon>Fungi</taxon>
        <taxon>Dikarya</taxon>
        <taxon>Ascomycota</taxon>
        <taxon>Pezizomycotina</taxon>
        <taxon>Eurotiomycetes</taxon>
        <taxon>Eurotiomycetidae</taxon>
        <taxon>Eurotiales</taxon>
        <taxon>Aspergillaceae</taxon>
        <taxon>Aspergillus</taxon>
        <taxon>Aspergillus subgen. Nidulantes</taxon>
    </lineage>
</organism>
<dbReference type="InterPro" id="IPR042099">
    <property type="entry name" value="ANL_N_sf"/>
</dbReference>
<dbReference type="RefSeq" id="XP_040702242.1">
    <property type="nucleotide sequence ID" value="XM_040842031.1"/>
</dbReference>
<feature type="domain" description="Acetyl-coenzyme A synthetase N-terminal" evidence="4">
    <location>
        <begin position="6"/>
        <end position="67"/>
    </location>
</feature>
<proteinExistence type="inferred from homology"/>
<dbReference type="Pfam" id="PF16177">
    <property type="entry name" value="ACAS_N"/>
    <property type="match status" value="1"/>
</dbReference>
<dbReference type="Pfam" id="PF13193">
    <property type="entry name" value="AMP-binding_C"/>
    <property type="match status" value="1"/>
</dbReference>
<dbReference type="AlphaFoldDB" id="A0A1L9TG80"/>
<evidence type="ECO:0000256" key="1">
    <source>
        <dbReference type="ARBA" id="ARBA00006432"/>
    </source>
</evidence>
<dbReference type="PROSITE" id="PS00455">
    <property type="entry name" value="AMP_BINDING"/>
    <property type="match status" value="1"/>
</dbReference>
<dbReference type="InterPro" id="IPR020845">
    <property type="entry name" value="AMP-binding_CS"/>
</dbReference>
<evidence type="ECO:0008006" key="7">
    <source>
        <dbReference type="Google" id="ProtNLM"/>
    </source>
</evidence>
<feature type="domain" description="AMP-dependent synthetase/ligase" evidence="2">
    <location>
        <begin position="74"/>
        <end position="488"/>
    </location>
</feature>
<dbReference type="InterPro" id="IPR045851">
    <property type="entry name" value="AMP-bd_C_sf"/>
</dbReference>
<gene>
    <name evidence="5" type="ORF">ASPSYDRAFT_150726</name>
</gene>
<dbReference type="PANTHER" id="PTHR43347">
    <property type="entry name" value="ACYL-COA SYNTHETASE"/>
    <property type="match status" value="1"/>
</dbReference>
<evidence type="ECO:0000313" key="5">
    <source>
        <dbReference type="EMBL" id="OJJ58436.1"/>
    </source>
</evidence>
<name>A0A1L9TG80_9EURO</name>
<dbReference type="SUPFAM" id="SSF56801">
    <property type="entry name" value="Acetyl-CoA synthetase-like"/>
    <property type="match status" value="1"/>
</dbReference>
<dbReference type="Pfam" id="PF00501">
    <property type="entry name" value="AMP-binding"/>
    <property type="match status" value="1"/>
</dbReference>
<dbReference type="EMBL" id="KV878586">
    <property type="protein sequence ID" value="OJJ58436.1"/>
    <property type="molecule type" value="Genomic_DNA"/>
</dbReference>
<dbReference type="GeneID" id="63758104"/>
<comment type="similarity">
    <text evidence="1">Belongs to the ATP-dependent AMP-binding enzyme family.</text>
</comment>
<evidence type="ECO:0000313" key="6">
    <source>
        <dbReference type="Proteomes" id="UP000184356"/>
    </source>
</evidence>
<evidence type="ECO:0000259" key="4">
    <source>
        <dbReference type="Pfam" id="PF16177"/>
    </source>
</evidence>
<keyword evidence="6" id="KW-1185">Reference proteome</keyword>
<sequence length="694" mass="75406">MAHPQQAIHATSLQDPEAFWSHHAQQLYWHHKPSRAISRSTKTVPSGASHESWAWFPDGEISTTYNCVDRHVHNGNGDNVAIIWDSPVTGKKEKYTYRQLLDEVEVLAGVLQEEGVRRGDVVIIYMPMIPAALIGALAVARLGAIHAAVFGGFAAKSLAQRIEAARPRAILTASCGIEGAKGPISYRPLVEGAIEASSFKPEKVLIWQRDQLRWNNPHKLDGQRNWNRLVKSARMRGIRAGPVPVKSTDGLYIIYTSGTTGLPKGVVREAGGHAVGLSLSIKYLFDIHGPGDVMFCASDIGWVVGHSYILYAPLLVGATTILFEGKPVGTPDAGTFWRVVAEHKANVLFTAPTALRAIRKEDPDSRYFEKVAGDGNLRHVRALFLAGERSEPSIVRAYQDLLTKHAAPGALVVDNWWSSESGSPISGLALRSAVGRVSPRSDENNIAPLAIRPGSAGLPMPGFDVRVVDDEGNEVPQGTMGNIVMATPLAPTAFTRLFNDDDRFYKGYLKRFDGRWLDTGDAGMIDQDGYIHVMSRSDDIINVAAHRFSTGSIEQAILSHPEIGEASVVGIPDPLKGHLPFAFVTLKKPPSGDLPARPSEDLLKGVNGLVREQIGAIASLGGMIQGLGIIPKTRSGKTLRRVLRELVENGAKGEFDREVGVPPTVEDRAVVDVARERVREYFQGSPKVGVRAKL</sequence>
<evidence type="ECO:0000259" key="2">
    <source>
        <dbReference type="Pfam" id="PF00501"/>
    </source>
</evidence>
<dbReference type="VEuPathDB" id="FungiDB:ASPSYDRAFT_150726"/>
<accession>A0A1L9TG80</accession>
<dbReference type="STRING" id="1036612.A0A1L9TG80"/>
<dbReference type="OrthoDB" id="1706066at2759"/>
<feature type="domain" description="AMP-binding enzyme C-terminal" evidence="3">
    <location>
        <begin position="553"/>
        <end position="637"/>
    </location>
</feature>
<dbReference type="InterPro" id="IPR000873">
    <property type="entry name" value="AMP-dep_synth/lig_dom"/>
</dbReference>
<reference evidence="6" key="1">
    <citation type="journal article" date="2017" name="Genome Biol.">
        <title>Comparative genomics reveals high biological diversity and specific adaptations in the industrially and medically important fungal genus Aspergillus.</title>
        <authorList>
            <person name="de Vries R.P."/>
            <person name="Riley R."/>
            <person name="Wiebenga A."/>
            <person name="Aguilar-Osorio G."/>
            <person name="Amillis S."/>
            <person name="Uchima C.A."/>
            <person name="Anderluh G."/>
            <person name="Asadollahi M."/>
            <person name="Askin M."/>
            <person name="Barry K."/>
            <person name="Battaglia E."/>
            <person name="Bayram O."/>
            <person name="Benocci T."/>
            <person name="Braus-Stromeyer S.A."/>
            <person name="Caldana C."/>
            <person name="Canovas D."/>
            <person name="Cerqueira G.C."/>
            <person name="Chen F."/>
            <person name="Chen W."/>
            <person name="Choi C."/>
            <person name="Clum A."/>
            <person name="Dos Santos R.A."/>
            <person name="Damasio A.R."/>
            <person name="Diallinas G."/>
            <person name="Emri T."/>
            <person name="Fekete E."/>
            <person name="Flipphi M."/>
            <person name="Freyberg S."/>
            <person name="Gallo A."/>
            <person name="Gournas C."/>
            <person name="Habgood R."/>
            <person name="Hainaut M."/>
            <person name="Harispe M.L."/>
            <person name="Henrissat B."/>
            <person name="Hilden K.S."/>
            <person name="Hope R."/>
            <person name="Hossain A."/>
            <person name="Karabika E."/>
            <person name="Karaffa L."/>
            <person name="Karanyi Z."/>
            <person name="Krasevec N."/>
            <person name="Kuo A."/>
            <person name="Kusch H."/>
            <person name="LaButti K."/>
            <person name="Lagendijk E.L."/>
            <person name="Lapidus A."/>
            <person name="Levasseur A."/>
            <person name="Lindquist E."/>
            <person name="Lipzen A."/>
            <person name="Logrieco A.F."/>
            <person name="MacCabe A."/>
            <person name="Maekelae M.R."/>
            <person name="Malavazi I."/>
            <person name="Melin P."/>
            <person name="Meyer V."/>
            <person name="Mielnichuk N."/>
            <person name="Miskei M."/>
            <person name="Molnar A.P."/>
            <person name="Mule G."/>
            <person name="Ngan C.Y."/>
            <person name="Orejas M."/>
            <person name="Orosz E."/>
            <person name="Ouedraogo J.P."/>
            <person name="Overkamp K.M."/>
            <person name="Park H.-S."/>
            <person name="Perrone G."/>
            <person name="Piumi F."/>
            <person name="Punt P.J."/>
            <person name="Ram A.F."/>
            <person name="Ramon A."/>
            <person name="Rauscher S."/>
            <person name="Record E."/>
            <person name="Riano-Pachon D.M."/>
            <person name="Robert V."/>
            <person name="Roehrig J."/>
            <person name="Ruller R."/>
            <person name="Salamov A."/>
            <person name="Salih N.S."/>
            <person name="Samson R.A."/>
            <person name="Sandor E."/>
            <person name="Sanguinetti M."/>
            <person name="Schuetze T."/>
            <person name="Sepcic K."/>
            <person name="Shelest E."/>
            <person name="Sherlock G."/>
            <person name="Sophianopoulou V."/>
            <person name="Squina F.M."/>
            <person name="Sun H."/>
            <person name="Susca A."/>
            <person name="Todd R.B."/>
            <person name="Tsang A."/>
            <person name="Unkles S.E."/>
            <person name="van de Wiele N."/>
            <person name="van Rossen-Uffink D."/>
            <person name="Oliveira J.V."/>
            <person name="Vesth T.C."/>
            <person name="Visser J."/>
            <person name="Yu J.-H."/>
            <person name="Zhou M."/>
            <person name="Andersen M.R."/>
            <person name="Archer D.B."/>
            <person name="Baker S.E."/>
            <person name="Benoit I."/>
            <person name="Brakhage A.A."/>
            <person name="Braus G.H."/>
            <person name="Fischer R."/>
            <person name="Frisvad J.C."/>
            <person name="Goldman G.H."/>
            <person name="Houbraken J."/>
            <person name="Oakley B."/>
            <person name="Pocsi I."/>
            <person name="Scazzocchio C."/>
            <person name="Seiboth B."/>
            <person name="vanKuyk P.A."/>
            <person name="Wortman J."/>
            <person name="Dyer P.S."/>
            <person name="Grigoriev I.V."/>
        </authorList>
    </citation>
    <scope>NUCLEOTIDE SEQUENCE [LARGE SCALE GENOMIC DNA]</scope>
    <source>
        <strain evidence="6">CBS 593.65</strain>
    </source>
</reference>
<evidence type="ECO:0000259" key="3">
    <source>
        <dbReference type="Pfam" id="PF13193"/>
    </source>
</evidence>
<dbReference type="PANTHER" id="PTHR43347:SF3">
    <property type="entry name" value="ACYL-COA SYNTHETASE SHORT-CHAIN FAMILY MEMBER 3, MITOCHONDRIAL"/>
    <property type="match status" value="1"/>
</dbReference>
<dbReference type="InterPro" id="IPR032387">
    <property type="entry name" value="ACAS_N"/>
</dbReference>